<feature type="transmembrane region" description="Helical" evidence="2">
    <location>
        <begin position="161"/>
        <end position="181"/>
    </location>
</feature>
<dbReference type="GO" id="GO:0016301">
    <property type="term" value="F:kinase activity"/>
    <property type="evidence" value="ECO:0007669"/>
    <property type="project" value="UniProtKB-KW"/>
</dbReference>
<dbReference type="Pfam" id="PF02518">
    <property type="entry name" value="HATPase_c"/>
    <property type="match status" value="1"/>
</dbReference>
<evidence type="ECO:0000313" key="5">
    <source>
        <dbReference type="Proteomes" id="UP001179361"/>
    </source>
</evidence>
<dbReference type="EMBL" id="JAJNOC010000009">
    <property type="protein sequence ID" value="MCD2518838.1"/>
    <property type="molecule type" value="Genomic_DNA"/>
</dbReference>
<dbReference type="InterPro" id="IPR010559">
    <property type="entry name" value="Sig_transdc_His_kin_internal"/>
</dbReference>
<dbReference type="InterPro" id="IPR050640">
    <property type="entry name" value="Bact_2-comp_sensor_kinase"/>
</dbReference>
<dbReference type="SUPFAM" id="SSF55874">
    <property type="entry name" value="ATPase domain of HSP90 chaperone/DNA topoisomerase II/histidine kinase"/>
    <property type="match status" value="1"/>
</dbReference>
<keyword evidence="4" id="KW-0418">Kinase</keyword>
<dbReference type="SMART" id="SM00387">
    <property type="entry name" value="HATPase_c"/>
    <property type="match status" value="1"/>
</dbReference>
<dbReference type="Proteomes" id="UP001179361">
    <property type="component" value="Unassembled WGS sequence"/>
</dbReference>
<evidence type="ECO:0000313" key="4">
    <source>
        <dbReference type="EMBL" id="MCD2518838.1"/>
    </source>
</evidence>
<dbReference type="Pfam" id="PF06580">
    <property type="entry name" value="His_kinase"/>
    <property type="match status" value="1"/>
</dbReference>
<feature type="domain" description="Histidine kinase/HSP90-like ATPase" evidence="3">
    <location>
        <begin position="305"/>
        <end position="400"/>
    </location>
</feature>
<evidence type="ECO:0000259" key="3">
    <source>
        <dbReference type="SMART" id="SM00387"/>
    </source>
</evidence>
<organism evidence="4 5">
    <name type="scientific">Massilia phyllostachyos</name>
    <dbReference type="NCBI Taxonomy" id="2898585"/>
    <lineage>
        <taxon>Bacteria</taxon>
        <taxon>Pseudomonadati</taxon>
        <taxon>Pseudomonadota</taxon>
        <taxon>Betaproteobacteria</taxon>
        <taxon>Burkholderiales</taxon>
        <taxon>Oxalobacteraceae</taxon>
        <taxon>Telluria group</taxon>
        <taxon>Massilia</taxon>
    </lineage>
</organism>
<sequence length="406" mass="44484">MDKTAASGGDSPLPSGLATRLAGWSHRAQQYPVFSKTWYVYRMRSYRVPMILLALVLGAVACLIPKPPADADALAFWMTFPAQWLVIAVALALGRGLAVLVRARGWHPRREAAGIVCALLLGVMVAWSLTPLVKTGGQPPKGRASTELEIERAQDNRIINFAVWLPVLVWLGGSFDLVAYFRQRRLLREADLQAQAERYKNQRNEVEMKLAVLASQVEPHFLFNTLSGVRAAMLSDPQRGVVMIDHLIDYLRSTIPQLRADRATTFVTLGSQCDSVRAYLGVIKARMPRLKVEVECEEALRGALMPPLMLISLVENAVKHGIEPKKGPVSIRVQAARRLDALEVSVLDDGVGFSASSGSGIGLTNIRERLKHLYGADAALTLRARDTGGVAASIVLPLRATMEEHD</sequence>
<dbReference type="Gene3D" id="3.30.565.10">
    <property type="entry name" value="Histidine kinase-like ATPase, C-terminal domain"/>
    <property type="match status" value="1"/>
</dbReference>
<dbReference type="PANTHER" id="PTHR34220">
    <property type="entry name" value="SENSOR HISTIDINE KINASE YPDA"/>
    <property type="match status" value="1"/>
</dbReference>
<protein>
    <submittedName>
        <fullName evidence="4">Histidine kinase</fullName>
    </submittedName>
</protein>
<feature type="transmembrane region" description="Helical" evidence="2">
    <location>
        <begin position="46"/>
        <end position="64"/>
    </location>
</feature>
<dbReference type="PANTHER" id="PTHR34220:SF9">
    <property type="entry name" value="SIGNAL TRANSDUCTION HISTIDINE KINASE INTERNAL REGION DOMAIN-CONTAINING PROTEIN"/>
    <property type="match status" value="1"/>
</dbReference>
<comment type="caution">
    <text evidence="4">The sequence shown here is derived from an EMBL/GenBank/DDBJ whole genome shotgun (WGS) entry which is preliminary data.</text>
</comment>
<gene>
    <name evidence="4" type="ORF">LQ564_21290</name>
</gene>
<feature type="transmembrane region" description="Helical" evidence="2">
    <location>
        <begin position="84"/>
        <end position="101"/>
    </location>
</feature>
<accession>A0ABS8QBC9</accession>
<keyword evidence="2" id="KW-0472">Membrane</keyword>
<dbReference type="RefSeq" id="WP_231060114.1">
    <property type="nucleotide sequence ID" value="NZ_JAJNOC010000009.1"/>
</dbReference>
<reference evidence="4" key="1">
    <citation type="submission" date="2021-11" db="EMBL/GenBank/DDBJ databases">
        <title>The complete genome of Massilia sp sp. G4R7.</title>
        <authorList>
            <person name="Liu L."/>
            <person name="Yue J."/>
            <person name="Yuan J."/>
            <person name="Yang F."/>
            <person name="Li L."/>
        </authorList>
    </citation>
    <scope>NUCLEOTIDE SEQUENCE</scope>
    <source>
        <strain evidence="4">G4R7</strain>
    </source>
</reference>
<feature type="transmembrane region" description="Helical" evidence="2">
    <location>
        <begin position="113"/>
        <end position="133"/>
    </location>
</feature>
<evidence type="ECO:0000256" key="1">
    <source>
        <dbReference type="SAM" id="Coils"/>
    </source>
</evidence>
<keyword evidence="2" id="KW-0812">Transmembrane</keyword>
<keyword evidence="5" id="KW-1185">Reference proteome</keyword>
<keyword evidence="1" id="KW-0175">Coiled coil</keyword>
<name>A0ABS8QBC9_9BURK</name>
<proteinExistence type="predicted"/>
<dbReference type="InterPro" id="IPR036890">
    <property type="entry name" value="HATPase_C_sf"/>
</dbReference>
<keyword evidence="4" id="KW-0808">Transferase</keyword>
<dbReference type="InterPro" id="IPR003594">
    <property type="entry name" value="HATPase_dom"/>
</dbReference>
<keyword evidence="2" id="KW-1133">Transmembrane helix</keyword>
<evidence type="ECO:0000256" key="2">
    <source>
        <dbReference type="SAM" id="Phobius"/>
    </source>
</evidence>
<feature type="coiled-coil region" evidence="1">
    <location>
        <begin position="189"/>
        <end position="216"/>
    </location>
</feature>